<evidence type="ECO:0000313" key="2">
    <source>
        <dbReference type="EMBL" id="CAC5357348.1"/>
    </source>
</evidence>
<keyword evidence="3" id="KW-1185">Reference proteome</keyword>
<evidence type="ECO:0000256" key="1">
    <source>
        <dbReference type="SAM" id="MobiDB-lite"/>
    </source>
</evidence>
<feature type="compositionally biased region" description="Low complexity" evidence="1">
    <location>
        <begin position="59"/>
        <end position="72"/>
    </location>
</feature>
<reference evidence="2 3" key="1">
    <citation type="submission" date="2020-06" db="EMBL/GenBank/DDBJ databases">
        <authorList>
            <person name="Li R."/>
            <person name="Bekaert M."/>
        </authorList>
    </citation>
    <scope>NUCLEOTIDE SEQUENCE [LARGE SCALE GENOMIC DNA]</scope>
    <source>
        <strain evidence="3">wild</strain>
    </source>
</reference>
<organism evidence="2 3">
    <name type="scientific">Mytilus coruscus</name>
    <name type="common">Sea mussel</name>
    <dbReference type="NCBI Taxonomy" id="42192"/>
    <lineage>
        <taxon>Eukaryota</taxon>
        <taxon>Metazoa</taxon>
        <taxon>Spiralia</taxon>
        <taxon>Lophotrochozoa</taxon>
        <taxon>Mollusca</taxon>
        <taxon>Bivalvia</taxon>
        <taxon>Autobranchia</taxon>
        <taxon>Pteriomorphia</taxon>
        <taxon>Mytilida</taxon>
        <taxon>Mytiloidea</taxon>
        <taxon>Mytilidae</taxon>
        <taxon>Mytilinae</taxon>
        <taxon>Mytilus</taxon>
    </lineage>
</organism>
<dbReference type="AlphaFoldDB" id="A0A6J7ZXM4"/>
<dbReference type="Proteomes" id="UP000507470">
    <property type="component" value="Unassembled WGS sequence"/>
</dbReference>
<gene>
    <name evidence="2" type="ORF">MCOR_1053</name>
</gene>
<proteinExistence type="predicted"/>
<name>A0A6J7ZXM4_MYTCO</name>
<accession>A0A6J7ZXM4</accession>
<feature type="region of interest" description="Disordered" evidence="1">
    <location>
        <begin position="37"/>
        <end position="72"/>
    </location>
</feature>
<feature type="compositionally biased region" description="Polar residues" evidence="1">
    <location>
        <begin position="37"/>
        <end position="58"/>
    </location>
</feature>
<protein>
    <submittedName>
        <fullName evidence="2">Uncharacterized protein</fullName>
    </submittedName>
</protein>
<dbReference type="OrthoDB" id="6152038at2759"/>
<evidence type="ECO:0000313" key="3">
    <source>
        <dbReference type="Proteomes" id="UP000507470"/>
    </source>
</evidence>
<sequence>MSTYECSPCNFTTRRTYQYQRHLQSTRHAQLHFLTSHDSTVSPDHSPTQSISSPLIVQSPSSDNGSSINVSSPVQIDTHDQEYSEAFSDDDLSDGVGDQSTSKTETQWFPFNSKAELLMYVFMNSTTHQVSDEIVKYIIFMMGELNVTGVPTLQSLKNKKIGDFSWKDFVTKSTSKDGIPVWSMKPSQILKLNMAHPKISKSLKRNADEIEIISHPANGKKWIEDVNFNCKTQDGQSLITIPFNMFLDDTSTHKSRRWMPLHCIQMQLSGIPIDMRQKQETIQFLGATEKADIMDIAKIIIDDIKSNRNGIETFDAANKKKCFVKGVVDCVVADFNMMSFCCNHLGATAQKYCPKCYADADHFMSLCQKRTPADTKLQLNRLNLRSLEKDKKKFRKKKGVKEHDNVMWDVLDPHRDIPVGLLHLLPLGLIKHLIQYIFNNIGENVKTKLMHHLLSINPGAQFHDFDKHLGSRQGKDFKEYVSKFIYILICKLKRA</sequence>
<dbReference type="EMBL" id="CACVKT020000203">
    <property type="protein sequence ID" value="CAC5357348.1"/>
    <property type="molecule type" value="Genomic_DNA"/>
</dbReference>